<reference evidence="1" key="2">
    <citation type="submission" date="2020-11" db="EMBL/GenBank/DDBJ databases">
        <authorList>
            <person name="McCartney M.A."/>
            <person name="Auch B."/>
            <person name="Kono T."/>
            <person name="Mallez S."/>
            <person name="Becker A."/>
            <person name="Gohl D.M."/>
            <person name="Silverstein K.A.T."/>
            <person name="Koren S."/>
            <person name="Bechman K.B."/>
            <person name="Herman A."/>
            <person name="Abrahante J.E."/>
            <person name="Garbe J."/>
        </authorList>
    </citation>
    <scope>NUCLEOTIDE SEQUENCE</scope>
    <source>
        <strain evidence="1">Duluth1</strain>
        <tissue evidence="1">Whole animal</tissue>
    </source>
</reference>
<protein>
    <submittedName>
        <fullName evidence="1">Uncharacterized protein</fullName>
    </submittedName>
</protein>
<gene>
    <name evidence="1" type="ORF">DPMN_058053</name>
</gene>
<dbReference type="Proteomes" id="UP000828390">
    <property type="component" value="Unassembled WGS sequence"/>
</dbReference>
<evidence type="ECO:0000313" key="2">
    <source>
        <dbReference type="Proteomes" id="UP000828390"/>
    </source>
</evidence>
<accession>A0A9D4C113</accession>
<dbReference type="EMBL" id="JAIWYP010000013">
    <property type="protein sequence ID" value="KAH3715346.1"/>
    <property type="molecule type" value="Genomic_DNA"/>
</dbReference>
<comment type="caution">
    <text evidence="1">The sequence shown here is derived from an EMBL/GenBank/DDBJ whole genome shotgun (WGS) entry which is preliminary data.</text>
</comment>
<name>A0A9D4C113_DREPO</name>
<organism evidence="1 2">
    <name type="scientific">Dreissena polymorpha</name>
    <name type="common">Zebra mussel</name>
    <name type="synonym">Mytilus polymorpha</name>
    <dbReference type="NCBI Taxonomy" id="45954"/>
    <lineage>
        <taxon>Eukaryota</taxon>
        <taxon>Metazoa</taxon>
        <taxon>Spiralia</taxon>
        <taxon>Lophotrochozoa</taxon>
        <taxon>Mollusca</taxon>
        <taxon>Bivalvia</taxon>
        <taxon>Autobranchia</taxon>
        <taxon>Heteroconchia</taxon>
        <taxon>Euheterodonta</taxon>
        <taxon>Imparidentia</taxon>
        <taxon>Neoheterodontei</taxon>
        <taxon>Myida</taxon>
        <taxon>Dreissenoidea</taxon>
        <taxon>Dreissenidae</taxon>
        <taxon>Dreissena</taxon>
    </lineage>
</organism>
<reference evidence="1" key="1">
    <citation type="journal article" date="2019" name="bioRxiv">
        <title>The Genome of the Zebra Mussel, Dreissena polymorpha: A Resource for Invasive Species Research.</title>
        <authorList>
            <person name="McCartney M.A."/>
            <person name="Auch B."/>
            <person name="Kono T."/>
            <person name="Mallez S."/>
            <person name="Zhang Y."/>
            <person name="Obille A."/>
            <person name="Becker A."/>
            <person name="Abrahante J.E."/>
            <person name="Garbe J."/>
            <person name="Badalamenti J.P."/>
            <person name="Herman A."/>
            <person name="Mangelson H."/>
            <person name="Liachko I."/>
            <person name="Sullivan S."/>
            <person name="Sone E.D."/>
            <person name="Koren S."/>
            <person name="Silverstein K.A.T."/>
            <person name="Beckman K.B."/>
            <person name="Gohl D.M."/>
        </authorList>
    </citation>
    <scope>NUCLEOTIDE SEQUENCE</scope>
    <source>
        <strain evidence="1">Duluth1</strain>
        <tissue evidence="1">Whole animal</tissue>
    </source>
</reference>
<proteinExistence type="predicted"/>
<keyword evidence="2" id="KW-1185">Reference proteome</keyword>
<dbReference type="AlphaFoldDB" id="A0A9D4C113"/>
<sequence length="65" mass="7130">MWSRGPIRVTELAKPDHRVTMLGIHGTVCQGLGPRTSCQTQRADSANATGRHRLSGGFRLFLIGR</sequence>
<evidence type="ECO:0000313" key="1">
    <source>
        <dbReference type="EMBL" id="KAH3715346.1"/>
    </source>
</evidence>